<proteinExistence type="predicted"/>
<protein>
    <submittedName>
        <fullName evidence="2">Uncharacterized protein</fullName>
    </submittedName>
</protein>
<accession>A0A2N4UQ30</accession>
<keyword evidence="3" id="KW-1185">Reference proteome</keyword>
<sequence length="137" mass="15903">MSKYTNAKPTFKELLKYIKEVCLTGRFKQRDNWILFIGFCVVNGYMFSQSLFIISQCFLSKHTLSIGEIFRSLFGLLTSVAIFAFLRLTIPHGLMKLNIENNKIKMTITQHIISTIIVFIPAVLFFMLFLFLNGYIK</sequence>
<feature type="transmembrane region" description="Helical" evidence="1">
    <location>
        <begin position="69"/>
        <end position="90"/>
    </location>
</feature>
<keyword evidence="1" id="KW-0812">Transmembrane</keyword>
<comment type="caution">
    <text evidence="2">The sequence shown here is derived from an EMBL/GenBank/DDBJ whole genome shotgun (WGS) entry which is preliminary data.</text>
</comment>
<dbReference type="AlphaFoldDB" id="A0A2N4UQ30"/>
<feature type="transmembrane region" description="Helical" evidence="1">
    <location>
        <begin position="33"/>
        <end position="54"/>
    </location>
</feature>
<keyword evidence="1" id="KW-0472">Membrane</keyword>
<gene>
    <name evidence="2" type="ORF">CIK00_15125</name>
</gene>
<name>A0A2N4UQ30_9GAMM</name>
<feature type="transmembrane region" description="Helical" evidence="1">
    <location>
        <begin position="111"/>
        <end position="136"/>
    </location>
</feature>
<keyword evidence="1" id="KW-1133">Transmembrane helix</keyword>
<dbReference type="EMBL" id="NPIB01000020">
    <property type="protein sequence ID" value="PLC57112.1"/>
    <property type="molecule type" value="Genomic_DNA"/>
</dbReference>
<dbReference type="Proteomes" id="UP000234420">
    <property type="component" value="Unassembled WGS sequence"/>
</dbReference>
<reference evidence="2 3" key="1">
    <citation type="journal article" date="2018" name="Syst. Appl. Microbiol.">
        <title>Photobacterium carnosum sp. nov., isolated from spoiled modified atmosphere packaged poultry meat.</title>
        <authorList>
            <person name="Hilgarth M."/>
            <person name="Fuertes S."/>
            <person name="Ehrmann M."/>
            <person name="Vogel R.F."/>
        </authorList>
    </citation>
    <scope>NUCLEOTIDE SEQUENCE [LARGE SCALE GENOMIC DNA]</scope>
    <source>
        <strain evidence="2 3">TMW 2.2021</strain>
    </source>
</reference>
<organism evidence="2 3">
    <name type="scientific">Photobacterium carnosum</name>
    <dbReference type="NCBI Taxonomy" id="2023717"/>
    <lineage>
        <taxon>Bacteria</taxon>
        <taxon>Pseudomonadati</taxon>
        <taxon>Pseudomonadota</taxon>
        <taxon>Gammaproteobacteria</taxon>
        <taxon>Vibrionales</taxon>
        <taxon>Vibrionaceae</taxon>
        <taxon>Photobacterium</taxon>
    </lineage>
</organism>
<evidence type="ECO:0000256" key="1">
    <source>
        <dbReference type="SAM" id="Phobius"/>
    </source>
</evidence>
<evidence type="ECO:0000313" key="2">
    <source>
        <dbReference type="EMBL" id="PLC57112.1"/>
    </source>
</evidence>
<evidence type="ECO:0000313" key="3">
    <source>
        <dbReference type="Proteomes" id="UP000234420"/>
    </source>
</evidence>